<dbReference type="InterPro" id="IPR013087">
    <property type="entry name" value="Znf_C2H2_type"/>
</dbReference>
<sequence>MECPRCGSPMERYTLGDRSAATCSACGYVGVSVDHHGERHTVETWREALSRAPEAARIDSVTVETATEDPSMEIVFEASAEESESVPEPTVVRVEQPDPELAAALEAAEGDGEAFVCDVCGQTFDRRAQLYGHLAVHSGEDTDDG</sequence>
<accession>A0A9R1D5J0</accession>
<reference evidence="2" key="1">
    <citation type="journal article" date="2023" name="Front. Microbiol.">
        <title>Genomic-based phylogenetic and metabolic analyses of the genus Natronomonas, and description of Natronomonas aquatica sp. nov.</title>
        <authorList>
            <person name="Garcia-Roldan A."/>
            <person name="Duran-Viseras A."/>
            <person name="de la Haba R.R."/>
            <person name="Corral P."/>
            <person name="Sanchez-Porro C."/>
            <person name="Ventosa A."/>
        </authorList>
    </citation>
    <scope>NUCLEOTIDE SEQUENCE</scope>
    <source>
        <strain evidence="2">F2-12</strain>
    </source>
</reference>
<dbReference type="Proteomes" id="UP001139494">
    <property type="component" value="Unassembled WGS sequence"/>
</dbReference>
<dbReference type="SMART" id="SM00355">
    <property type="entry name" value="ZnF_C2H2"/>
    <property type="match status" value="1"/>
</dbReference>
<dbReference type="Gene3D" id="3.30.160.60">
    <property type="entry name" value="Classic Zinc Finger"/>
    <property type="match status" value="1"/>
</dbReference>
<evidence type="ECO:0000259" key="1">
    <source>
        <dbReference type="PROSITE" id="PS50157"/>
    </source>
</evidence>
<name>A0A9R1D5J0_9EURY</name>
<dbReference type="SUPFAM" id="SSF57667">
    <property type="entry name" value="beta-beta-alpha zinc fingers"/>
    <property type="match status" value="1"/>
</dbReference>
<dbReference type="EMBL" id="JAHLKM010000024">
    <property type="protein sequence ID" value="MCQ4334409.1"/>
    <property type="molecule type" value="Genomic_DNA"/>
</dbReference>
<evidence type="ECO:0000313" key="3">
    <source>
        <dbReference type="Proteomes" id="UP001139494"/>
    </source>
</evidence>
<keyword evidence="3" id="KW-1185">Reference proteome</keyword>
<dbReference type="InterPro" id="IPR036236">
    <property type="entry name" value="Znf_C2H2_sf"/>
</dbReference>
<comment type="caution">
    <text evidence="2">The sequence shown here is derived from an EMBL/GenBank/DDBJ whole genome shotgun (WGS) entry which is preliminary data.</text>
</comment>
<feature type="domain" description="C2H2-type" evidence="1">
    <location>
        <begin position="115"/>
        <end position="142"/>
    </location>
</feature>
<dbReference type="AlphaFoldDB" id="A0A9R1D5J0"/>
<protein>
    <recommendedName>
        <fullName evidence="1">C2H2-type domain-containing protein</fullName>
    </recommendedName>
</protein>
<evidence type="ECO:0000313" key="2">
    <source>
        <dbReference type="EMBL" id="MCQ4334409.1"/>
    </source>
</evidence>
<dbReference type="PROSITE" id="PS00028">
    <property type="entry name" value="ZINC_FINGER_C2H2_1"/>
    <property type="match status" value="1"/>
</dbReference>
<dbReference type="RefSeq" id="WP_256030445.1">
    <property type="nucleotide sequence ID" value="NZ_JAHLKM010000024.1"/>
</dbReference>
<proteinExistence type="predicted"/>
<gene>
    <name evidence="2" type="ORF">KM295_13170</name>
</gene>
<dbReference type="PROSITE" id="PS50157">
    <property type="entry name" value="ZINC_FINGER_C2H2_2"/>
    <property type="match status" value="1"/>
</dbReference>
<organism evidence="2 3">
    <name type="scientific">Natronomonas aquatica</name>
    <dbReference type="NCBI Taxonomy" id="2841590"/>
    <lineage>
        <taxon>Archaea</taxon>
        <taxon>Methanobacteriati</taxon>
        <taxon>Methanobacteriota</taxon>
        <taxon>Stenosarchaea group</taxon>
        <taxon>Halobacteria</taxon>
        <taxon>Halobacteriales</taxon>
        <taxon>Natronomonadaceae</taxon>
        <taxon>Natronomonas</taxon>
    </lineage>
</organism>